<evidence type="ECO:0000313" key="6">
    <source>
        <dbReference type="Proteomes" id="UP000001208"/>
    </source>
</evidence>
<dbReference type="GO" id="GO:0030170">
    <property type="term" value="F:pyridoxal phosphate binding"/>
    <property type="evidence" value="ECO:0007669"/>
    <property type="project" value="InterPro"/>
</dbReference>
<dbReference type="EC" id="2.6.1.-" evidence="3"/>
<keyword evidence="2" id="KW-0663">Pyridoxal phosphate</keyword>
<protein>
    <recommendedName>
        <fullName evidence="3">Aminotransferase</fullName>
        <ecNumber evidence="3">2.6.1.-</ecNumber>
    </recommendedName>
</protein>
<dbReference type="InterPro" id="IPR015421">
    <property type="entry name" value="PyrdxlP-dep_Trfase_major"/>
</dbReference>
<dbReference type="EMBL" id="CP001100">
    <property type="protein sequence ID" value="ACF13737.1"/>
    <property type="molecule type" value="Genomic_DNA"/>
</dbReference>
<keyword evidence="3 5" id="KW-0808">Transferase</keyword>
<evidence type="ECO:0000313" key="5">
    <source>
        <dbReference type="EMBL" id="ACF13737.1"/>
    </source>
</evidence>
<dbReference type="OrthoDB" id="9813612at2"/>
<evidence type="ECO:0000259" key="4">
    <source>
        <dbReference type="Pfam" id="PF00155"/>
    </source>
</evidence>
<dbReference type="PANTHER" id="PTHR42885">
    <property type="entry name" value="HISTIDINOL-PHOSPHATE AMINOTRANSFERASE-RELATED"/>
    <property type="match status" value="1"/>
</dbReference>
<keyword evidence="3 5" id="KW-0032">Aminotransferase</keyword>
<dbReference type="RefSeq" id="WP_012499821.1">
    <property type="nucleotide sequence ID" value="NC_011026.1"/>
</dbReference>
<dbReference type="AlphaFoldDB" id="B3QZ44"/>
<dbReference type="InterPro" id="IPR015422">
    <property type="entry name" value="PyrdxlP-dep_Trfase_small"/>
</dbReference>
<feature type="domain" description="Aminotransferase class I/classII large" evidence="4">
    <location>
        <begin position="19"/>
        <end position="338"/>
    </location>
</feature>
<name>B3QZ44_CHLT3</name>
<dbReference type="eggNOG" id="COG0079">
    <property type="taxonomic scope" value="Bacteria"/>
</dbReference>
<dbReference type="Gene3D" id="3.40.640.10">
    <property type="entry name" value="Type I PLP-dependent aspartate aminotransferase-like (Major domain)"/>
    <property type="match status" value="1"/>
</dbReference>
<keyword evidence="6" id="KW-1185">Reference proteome</keyword>
<proteinExistence type="inferred from homology"/>
<evidence type="ECO:0000256" key="1">
    <source>
        <dbReference type="ARBA" id="ARBA00001933"/>
    </source>
</evidence>
<evidence type="ECO:0000256" key="3">
    <source>
        <dbReference type="RuleBase" id="RU000481"/>
    </source>
</evidence>
<dbReference type="PROSITE" id="PS00105">
    <property type="entry name" value="AA_TRANSFER_CLASS_1"/>
    <property type="match status" value="1"/>
</dbReference>
<gene>
    <name evidence="5" type="ordered locus">Ctha_1274</name>
</gene>
<dbReference type="InterPro" id="IPR015424">
    <property type="entry name" value="PyrdxlP-dep_Trfase"/>
</dbReference>
<accession>B3QZ44</accession>
<dbReference type="InterPro" id="IPR004839">
    <property type="entry name" value="Aminotransferase_I/II_large"/>
</dbReference>
<comment type="cofactor">
    <cofactor evidence="1 3">
        <name>pyridoxal 5'-phosphate</name>
        <dbReference type="ChEBI" id="CHEBI:597326"/>
    </cofactor>
</comment>
<dbReference type="InterPro" id="IPR004838">
    <property type="entry name" value="NHTrfase_class1_PyrdxlP-BS"/>
</dbReference>
<dbReference type="Proteomes" id="UP000001208">
    <property type="component" value="Chromosome"/>
</dbReference>
<dbReference type="PANTHER" id="PTHR42885:SF1">
    <property type="entry name" value="THREONINE-PHOSPHATE DECARBOXYLASE"/>
    <property type="match status" value="1"/>
</dbReference>
<reference evidence="5 6" key="1">
    <citation type="submission" date="2008-06" db="EMBL/GenBank/DDBJ databases">
        <title>Complete sequence of Chloroherpeton thalassium ATCC 35110.</title>
        <authorList>
            <consortium name="US DOE Joint Genome Institute"/>
            <person name="Lucas S."/>
            <person name="Copeland A."/>
            <person name="Lapidus A."/>
            <person name="Glavina del Rio T."/>
            <person name="Dalin E."/>
            <person name="Tice H."/>
            <person name="Bruce D."/>
            <person name="Goodwin L."/>
            <person name="Pitluck S."/>
            <person name="Schmutz J."/>
            <person name="Larimer F."/>
            <person name="Land M."/>
            <person name="Hauser L."/>
            <person name="Kyrpides N."/>
            <person name="Mikhailova N."/>
            <person name="Liu Z."/>
            <person name="Li T."/>
            <person name="Zhao F."/>
            <person name="Overmann J."/>
            <person name="Bryant D.A."/>
            <person name="Richardson P."/>
        </authorList>
    </citation>
    <scope>NUCLEOTIDE SEQUENCE [LARGE SCALE GENOMIC DNA]</scope>
    <source>
        <strain evidence="6">ATCC 35110 / GB-78</strain>
    </source>
</reference>
<sequence length="346" mass="38153">MLHGHGDDAYQFTHPISANFSSNVWAGGSPEGLKAHLFEKWDAVHRYPEVTGESLQALLAEHHGVAPEQVLVTNGAVEAIYLIAQRFRNARTLIFTPAFSEYEDACRLHSHDLQFASHEAFSNETFSLPPETKLCFICNPNNPTGQLHPREKLARLFEANPNTHFVTDEAFTEFTADPNASLAPLLRRYPNLTLLRSMTKIFAVPGLRLGYALASAEQIAALSSHKQPWTVNALAIEAGKYLIERLPETLPDVAGLLRRAAAFKAALQTVPGLSVSESAVHFFLCELKIGRAADLKKHLAETHGLLVRDASNFRGCRAGHFRLATLSDAENARLINALQAWIQTCS</sequence>
<dbReference type="Pfam" id="PF00155">
    <property type="entry name" value="Aminotran_1_2"/>
    <property type="match status" value="1"/>
</dbReference>
<organism evidence="5 6">
    <name type="scientific">Chloroherpeton thalassium (strain ATCC 35110 / GB-78)</name>
    <dbReference type="NCBI Taxonomy" id="517418"/>
    <lineage>
        <taxon>Bacteria</taxon>
        <taxon>Pseudomonadati</taxon>
        <taxon>Chlorobiota</taxon>
        <taxon>Chlorobiia</taxon>
        <taxon>Chlorobiales</taxon>
        <taxon>Chloroherpetonaceae</taxon>
        <taxon>Chloroherpeton</taxon>
    </lineage>
</organism>
<dbReference type="SUPFAM" id="SSF53383">
    <property type="entry name" value="PLP-dependent transferases"/>
    <property type="match status" value="1"/>
</dbReference>
<dbReference type="Gene3D" id="3.90.1150.10">
    <property type="entry name" value="Aspartate Aminotransferase, domain 1"/>
    <property type="match status" value="1"/>
</dbReference>
<evidence type="ECO:0000256" key="2">
    <source>
        <dbReference type="ARBA" id="ARBA00022898"/>
    </source>
</evidence>
<dbReference type="KEGG" id="cts:Ctha_1274"/>
<comment type="similarity">
    <text evidence="3">Belongs to the class-I pyridoxal-phosphate-dependent aminotransferase family.</text>
</comment>
<dbReference type="CDD" id="cd00609">
    <property type="entry name" value="AAT_like"/>
    <property type="match status" value="1"/>
</dbReference>
<dbReference type="STRING" id="517418.Ctha_1274"/>
<dbReference type="HOGENOM" id="CLU_017584_3_2_10"/>
<dbReference type="GO" id="GO:0008483">
    <property type="term" value="F:transaminase activity"/>
    <property type="evidence" value="ECO:0007669"/>
    <property type="project" value="UniProtKB-KW"/>
</dbReference>